<keyword evidence="3" id="KW-1185">Reference proteome</keyword>
<dbReference type="PANTHER" id="PTHR40434">
    <property type="entry name" value="CUPIN_2 DOMAIN-CONTAINING PROTEIN"/>
    <property type="match status" value="1"/>
</dbReference>
<dbReference type="SUPFAM" id="SSF51182">
    <property type="entry name" value="RmlC-like cupins"/>
    <property type="match status" value="1"/>
</dbReference>
<evidence type="ECO:0000313" key="3">
    <source>
        <dbReference type="Proteomes" id="UP000006906"/>
    </source>
</evidence>
<evidence type="ECO:0000313" key="2">
    <source>
        <dbReference type="EMBL" id="PNW81275.1"/>
    </source>
</evidence>
<gene>
    <name evidence="2" type="ORF">CHLRE_07g349250v5</name>
</gene>
<dbReference type="AlphaFoldDB" id="A8IU39"/>
<dbReference type="HOGENOM" id="CLU_1252211_0_0_1"/>
<dbReference type="KEGG" id="cre:CHLRE_07g349250v5"/>
<name>A8IU39_CHLRE</name>
<dbReference type="PANTHER" id="PTHR40434:SF1">
    <property type="entry name" value="CUPIN TYPE-1 DOMAIN-CONTAINING PROTEIN"/>
    <property type="match status" value="1"/>
</dbReference>
<dbReference type="InterPro" id="IPR014710">
    <property type="entry name" value="RmlC-like_jellyroll"/>
</dbReference>
<reference evidence="2 3" key="1">
    <citation type="journal article" date="2007" name="Science">
        <title>The Chlamydomonas genome reveals the evolution of key animal and plant functions.</title>
        <authorList>
            <person name="Merchant S.S."/>
            <person name="Prochnik S.E."/>
            <person name="Vallon O."/>
            <person name="Harris E.H."/>
            <person name="Karpowicz S.J."/>
            <person name="Witman G.B."/>
            <person name="Terry A."/>
            <person name="Salamov A."/>
            <person name="Fritz-Laylin L.K."/>
            <person name="Marechal-Drouard L."/>
            <person name="Marshall W.F."/>
            <person name="Qu L.H."/>
            <person name="Nelson D.R."/>
            <person name="Sanderfoot A.A."/>
            <person name="Spalding M.H."/>
            <person name="Kapitonov V.V."/>
            <person name="Ren Q."/>
            <person name="Ferris P."/>
            <person name="Lindquist E."/>
            <person name="Shapiro H."/>
            <person name="Lucas S.M."/>
            <person name="Grimwood J."/>
            <person name="Schmutz J."/>
            <person name="Cardol P."/>
            <person name="Cerutti H."/>
            <person name="Chanfreau G."/>
            <person name="Chen C.L."/>
            <person name="Cognat V."/>
            <person name="Croft M.T."/>
            <person name="Dent R."/>
            <person name="Dutcher S."/>
            <person name="Fernandez E."/>
            <person name="Fukuzawa H."/>
            <person name="Gonzalez-Ballester D."/>
            <person name="Gonzalez-Halphen D."/>
            <person name="Hallmann A."/>
            <person name="Hanikenne M."/>
            <person name="Hippler M."/>
            <person name="Inwood W."/>
            <person name="Jabbari K."/>
            <person name="Kalanon M."/>
            <person name="Kuras R."/>
            <person name="Lefebvre P.A."/>
            <person name="Lemaire S.D."/>
            <person name="Lobanov A.V."/>
            <person name="Lohr M."/>
            <person name="Manuell A."/>
            <person name="Meier I."/>
            <person name="Mets L."/>
            <person name="Mittag M."/>
            <person name="Mittelmeier T."/>
            <person name="Moroney J.V."/>
            <person name="Moseley J."/>
            <person name="Napoli C."/>
            <person name="Nedelcu A.M."/>
            <person name="Niyogi K."/>
            <person name="Novoselov S.V."/>
            <person name="Paulsen I.T."/>
            <person name="Pazour G."/>
            <person name="Purton S."/>
            <person name="Ral J.P."/>
            <person name="Riano-Pachon D.M."/>
            <person name="Riekhof W."/>
            <person name="Rymarquis L."/>
            <person name="Schroda M."/>
            <person name="Stern D."/>
            <person name="Umen J."/>
            <person name="Willows R."/>
            <person name="Wilson N."/>
            <person name="Zimmer S.L."/>
            <person name="Allmer J."/>
            <person name="Balk J."/>
            <person name="Bisova K."/>
            <person name="Chen C.J."/>
            <person name="Elias M."/>
            <person name="Gendler K."/>
            <person name="Hauser C."/>
            <person name="Lamb M.R."/>
            <person name="Ledford H."/>
            <person name="Long J.C."/>
            <person name="Minagawa J."/>
            <person name="Page M.D."/>
            <person name="Pan J."/>
            <person name="Pootakham W."/>
            <person name="Roje S."/>
            <person name="Rose A."/>
            <person name="Stahlberg E."/>
            <person name="Terauchi A.M."/>
            <person name="Yang P."/>
            <person name="Ball S."/>
            <person name="Bowler C."/>
            <person name="Dieckmann C.L."/>
            <person name="Gladyshev V.N."/>
            <person name="Green P."/>
            <person name="Jorgensen R."/>
            <person name="Mayfield S."/>
            <person name="Mueller-Roeber B."/>
            <person name="Rajamani S."/>
            <person name="Sayre R.T."/>
            <person name="Brokstein P."/>
            <person name="Dubchak I."/>
            <person name="Goodstein D."/>
            <person name="Hornick L."/>
            <person name="Huang Y.W."/>
            <person name="Jhaveri J."/>
            <person name="Luo Y."/>
            <person name="Martinez D."/>
            <person name="Ngau W.C."/>
            <person name="Otillar B."/>
            <person name="Poliakov A."/>
            <person name="Porter A."/>
            <person name="Szajkowski L."/>
            <person name="Werner G."/>
            <person name="Zhou K."/>
            <person name="Grigoriev I.V."/>
            <person name="Rokhsar D.S."/>
            <person name="Grossman A.R."/>
        </authorList>
    </citation>
    <scope>NUCLEOTIDE SEQUENCE [LARGE SCALE GENOMIC DNA]</scope>
    <source>
        <strain evidence="3">CC-503</strain>
    </source>
</reference>
<dbReference type="PaxDb" id="3055-EDP04062"/>
<evidence type="ECO:0000259" key="1">
    <source>
        <dbReference type="Pfam" id="PF07883"/>
    </source>
</evidence>
<sequence length="221" mass="23956">MRPASLLVVAGLALFVAASHSAHAQAANCKILYPPYSIHEEEAQYAEDPSGGGAFDFRMFASKHSNGADSLEFGRYTLYPEKDSGVHRHLEGDEWIYVLAGHGTYAYWAHENTEVTELPVHQGSVLFNPQGQLHKLTNTGTEPLYALILSKNLGGTEILAGWPELPTGGVGYVPELMPWETSCAPGHEPDEFYAAATTGEAFEQPAAEGEWTGGEDQHAEL</sequence>
<dbReference type="FunCoup" id="A8IU39">
    <property type="interactions" value="173"/>
</dbReference>
<protein>
    <recommendedName>
        <fullName evidence="1">Cupin type-2 domain-containing protein</fullName>
    </recommendedName>
</protein>
<dbReference type="RefSeq" id="XP_001692584.1">
    <property type="nucleotide sequence ID" value="XM_001692532.2"/>
</dbReference>
<dbReference type="ProMEX" id="A8IU39"/>
<proteinExistence type="predicted"/>
<dbReference type="Pfam" id="PF07883">
    <property type="entry name" value="Cupin_2"/>
    <property type="match status" value="1"/>
</dbReference>
<accession>A8IU39</accession>
<dbReference type="Gramene" id="PNW81275">
    <property type="protein sequence ID" value="PNW81275"/>
    <property type="gene ID" value="CHLRE_07g349250v5"/>
</dbReference>
<dbReference type="EMBL" id="CM008968">
    <property type="protein sequence ID" value="PNW81275.1"/>
    <property type="molecule type" value="Genomic_DNA"/>
</dbReference>
<dbReference type="InParanoid" id="A8IU39"/>
<dbReference type="Gene3D" id="2.60.120.10">
    <property type="entry name" value="Jelly Rolls"/>
    <property type="match status" value="1"/>
</dbReference>
<feature type="domain" description="Cupin type-2" evidence="1">
    <location>
        <begin position="76"/>
        <end position="147"/>
    </location>
</feature>
<organism evidence="2 3">
    <name type="scientific">Chlamydomonas reinhardtii</name>
    <name type="common">Chlamydomonas smithii</name>
    <dbReference type="NCBI Taxonomy" id="3055"/>
    <lineage>
        <taxon>Eukaryota</taxon>
        <taxon>Viridiplantae</taxon>
        <taxon>Chlorophyta</taxon>
        <taxon>core chlorophytes</taxon>
        <taxon>Chlorophyceae</taxon>
        <taxon>CS clade</taxon>
        <taxon>Chlamydomonadales</taxon>
        <taxon>Chlamydomonadaceae</taxon>
        <taxon>Chlamydomonas</taxon>
    </lineage>
</organism>
<dbReference type="OrthoDB" id="1921208at2759"/>
<dbReference type="GeneID" id="5718051"/>
<dbReference type="Proteomes" id="UP000006906">
    <property type="component" value="Chromosome 7"/>
</dbReference>
<dbReference type="InterPro" id="IPR011051">
    <property type="entry name" value="RmlC_Cupin_sf"/>
</dbReference>
<dbReference type="InterPro" id="IPR013096">
    <property type="entry name" value="Cupin_2"/>
</dbReference>